<sequence length="173" mass="18576">MCATVRPCLGHGVGHDMRASVKPCLVHGIDVDMCASGTMSGTWHRPHHESQCSYSKLMRYKSSYVALMCRQASIGDQGTSDASITLSPEAFETRPYGGHGLVHERVPWLCALKGLLTSEIESQGFCTRACHGRVGDTGHGHGRVPSRVKTLVVTSMSLSSGSHPLDAQDKTSP</sequence>
<dbReference type="Proteomes" id="UP000032142">
    <property type="component" value="Unassembled WGS sequence"/>
</dbReference>
<protein>
    <submittedName>
        <fullName evidence="1">Uncharacterized protein</fullName>
    </submittedName>
</protein>
<organism evidence="1 2">
    <name type="scientific">Gossypium arboreum</name>
    <name type="common">Tree cotton</name>
    <name type="synonym">Gossypium nanking</name>
    <dbReference type="NCBI Taxonomy" id="29729"/>
    <lineage>
        <taxon>Eukaryota</taxon>
        <taxon>Viridiplantae</taxon>
        <taxon>Streptophyta</taxon>
        <taxon>Embryophyta</taxon>
        <taxon>Tracheophyta</taxon>
        <taxon>Spermatophyta</taxon>
        <taxon>Magnoliopsida</taxon>
        <taxon>eudicotyledons</taxon>
        <taxon>Gunneridae</taxon>
        <taxon>Pentapetalae</taxon>
        <taxon>rosids</taxon>
        <taxon>malvids</taxon>
        <taxon>Malvales</taxon>
        <taxon>Malvaceae</taxon>
        <taxon>Malvoideae</taxon>
        <taxon>Gossypium</taxon>
    </lineage>
</organism>
<evidence type="ECO:0000313" key="2">
    <source>
        <dbReference type="Proteomes" id="UP000032142"/>
    </source>
</evidence>
<evidence type="ECO:0000313" key="1">
    <source>
        <dbReference type="EMBL" id="KHG12215.1"/>
    </source>
</evidence>
<proteinExistence type="predicted"/>
<keyword evidence="2" id="KW-1185">Reference proteome</keyword>
<dbReference type="AlphaFoldDB" id="A0A0B0NHB3"/>
<accession>A0A0B0NHB3</accession>
<dbReference type="EMBL" id="KN397305">
    <property type="protein sequence ID" value="KHG12215.1"/>
    <property type="molecule type" value="Genomic_DNA"/>
</dbReference>
<name>A0A0B0NHB3_GOSAR</name>
<gene>
    <name evidence="1" type="ORF">F383_03664</name>
</gene>
<reference evidence="2" key="1">
    <citation type="submission" date="2014-09" db="EMBL/GenBank/DDBJ databases">
        <authorList>
            <person name="Mudge J."/>
            <person name="Ramaraj T."/>
            <person name="Lindquist I.E."/>
            <person name="Bharti A.K."/>
            <person name="Sundararajan A."/>
            <person name="Cameron C.T."/>
            <person name="Woodward J.E."/>
            <person name="May G.D."/>
            <person name="Brubaker C."/>
            <person name="Broadhvest J."/>
            <person name="Wilkins T.A."/>
        </authorList>
    </citation>
    <scope>NUCLEOTIDE SEQUENCE</scope>
    <source>
        <strain evidence="2">cv. AKA8401</strain>
    </source>
</reference>